<dbReference type="STRING" id="655353.SAMN04488056_110121"/>
<protein>
    <submittedName>
        <fullName evidence="4">Uncharacterized protein</fullName>
    </submittedName>
</protein>
<dbReference type="PANTHER" id="PTHR44943">
    <property type="entry name" value="CELLULOSE SYNTHASE OPERON PROTEIN C"/>
    <property type="match status" value="1"/>
</dbReference>
<accession>A0A1I5J1M4</accession>
<dbReference type="InterPro" id="IPR011990">
    <property type="entry name" value="TPR-like_helical_dom_sf"/>
</dbReference>
<keyword evidence="2 3" id="KW-0802">TPR repeat</keyword>
<keyword evidence="1" id="KW-0677">Repeat</keyword>
<dbReference type="RefSeq" id="WP_090074324.1">
    <property type="nucleotide sequence ID" value="NZ_FOVR01000010.1"/>
</dbReference>
<feature type="repeat" description="TPR" evidence="3">
    <location>
        <begin position="260"/>
        <end position="293"/>
    </location>
</feature>
<name>A0A1I5J1M4_9HYPH</name>
<reference evidence="4 5" key="1">
    <citation type="submission" date="2016-10" db="EMBL/GenBank/DDBJ databases">
        <authorList>
            <person name="de Groot N.N."/>
        </authorList>
    </citation>
    <scope>NUCLEOTIDE SEQUENCE [LARGE SCALE GENOMIC DNA]</scope>
    <source>
        <strain evidence="4 5">CGMCC 1.9157</strain>
    </source>
</reference>
<dbReference type="Proteomes" id="UP000199236">
    <property type="component" value="Unassembled WGS sequence"/>
</dbReference>
<evidence type="ECO:0000313" key="5">
    <source>
        <dbReference type="Proteomes" id="UP000199236"/>
    </source>
</evidence>
<sequence length="654" mass="74184">MNRANKKRAEKELKAAQKLFNAASYSQAAEICHNQIQTYPDFLPARELLAEIFFTLGKPHEASATMVDLAVKNPEDIELQSKTGRTLQRAKLFNDAVEFFQNAVTKAPTNSQKWADLIACMYAATAQESRQTGNASPAAFTPLVTLGKNALQSFPEDLQLCALVGDIFSAAGLENAAILCFKRAMQATPVIPEAHIRWLEDRLRNQAYEDIVAYSEKHANASLEIPAARRMIGASLDHLALFDREETFLSRALARFPEDAHLRAGRGRARMFLGKFEEALEDLNKSIRALPEQAGLKYERNLVQKNLGNIAQAAKDEYARFEIQTQNPVLDLDVPHWKGESIEGKRLLVWSDQGIGDVFKHVQLMKEIPSEVQTTLLSRKKTLDLLRVILPEIDIQQLPRQVETFQLEDSRDNAAGKAAAPIGLFPGKQQKRLMNKYEKVDGNYDYQIPLTCLYTLFRPNLRSFIDKTMAIRLPHEIMKPFLEHELMRHNGNTKVGLAWSSIKKNKLTDRNYLSLEDLLPILRLPGFDFFNLQYSASEEEIKAFREEFDVPIYHIPGLDINDDLLNTAAFTACLDLFAGPANSSADMAGAMGVKSYRMDLVHLPENLGQQFIPWYEDQFCRSIPWGKTVHDYLDDMSDWLLQNRDHRSIVRQTN</sequence>
<dbReference type="PROSITE" id="PS50005">
    <property type="entry name" value="TPR"/>
    <property type="match status" value="1"/>
</dbReference>
<keyword evidence="5" id="KW-1185">Reference proteome</keyword>
<dbReference type="AlphaFoldDB" id="A0A1I5J1M4"/>
<dbReference type="InterPro" id="IPR019734">
    <property type="entry name" value="TPR_rpt"/>
</dbReference>
<dbReference type="Gene3D" id="1.25.40.10">
    <property type="entry name" value="Tetratricopeptide repeat domain"/>
    <property type="match status" value="2"/>
</dbReference>
<evidence type="ECO:0000313" key="4">
    <source>
        <dbReference type="EMBL" id="SFO66316.1"/>
    </source>
</evidence>
<evidence type="ECO:0000256" key="1">
    <source>
        <dbReference type="ARBA" id="ARBA00022737"/>
    </source>
</evidence>
<dbReference type="SUPFAM" id="SSF48452">
    <property type="entry name" value="TPR-like"/>
    <property type="match status" value="2"/>
</dbReference>
<dbReference type="InterPro" id="IPR051685">
    <property type="entry name" value="Ycf3/AcsC/BcsC/TPR_MFPF"/>
</dbReference>
<dbReference type="EMBL" id="FOVR01000010">
    <property type="protein sequence ID" value="SFO66316.1"/>
    <property type="molecule type" value="Genomic_DNA"/>
</dbReference>
<dbReference type="OrthoDB" id="6193797at2"/>
<evidence type="ECO:0000256" key="2">
    <source>
        <dbReference type="ARBA" id="ARBA00022803"/>
    </source>
</evidence>
<proteinExistence type="predicted"/>
<evidence type="ECO:0000256" key="3">
    <source>
        <dbReference type="PROSITE-ProRule" id="PRU00339"/>
    </source>
</evidence>
<dbReference type="PANTHER" id="PTHR44943:SF10">
    <property type="match status" value="1"/>
</dbReference>
<gene>
    <name evidence="4" type="ORF">SAMN04488056_110121</name>
</gene>
<dbReference type="SMART" id="SM00028">
    <property type="entry name" value="TPR"/>
    <property type="match status" value="4"/>
</dbReference>
<organism evidence="4 5">
    <name type="scientific">Cohaesibacter marisflavi</name>
    <dbReference type="NCBI Taxonomy" id="655353"/>
    <lineage>
        <taxon>Bacteria</taxon>
        <taxon>Pseudomonadati</taxon>
        <taxon>Pseudomonadota</taxon>
        <taxon>Alphaproteobacteria</taxon>
        <taxon>Hyphomicrobiales</taxon>
        <taxon>Cohaesibacteraceae</taxon>
    </lineage>
</organism>